<accession>A0A8H4MWG5</accession>
<dbReference type="EMBL" id="WWBZ02000082">
    <property type="protein sequence ID" value="KAF4301404.1"/>
    <property type="molecule type" value="Genomic_DNA"/>
</dbReference>
<proteinExistence type="predicted"/>
<comment type="caution">
    <text evidence="1">The sequence shown here is derived from an EMBL/GenBank/DDBJ whole genome shotgun (WGS) entry which is preliminary data.</text>
</comment>
<keyword evidence="2" id="KW-1185">Reference proteome</keyword>
<evidence type="ECO:0000313" key="1">
    <source>
        <dbReference type="EMBL" id="KAF4301404.1"/>
    </source>
</evidence>
<sequence>MNYTGLSRAIRQPWFMNIEKEIFKRAKQNHDVLSAWSSQYWYEATFPFLASMTPGVLLELVEGNLAEEQLRNLDPDQPLHRPLQYFGWAADLGQRLNQYKRHQSSNEMMDLFHAVLMNIFDVSSTQRRGLTLHMIPLCFLTKLRESVVAEILFTVLGGGYPPFEFNSKPTGLNNQSADHINQRKWDKNTVFAINNTPYCNNMKTETAMHKAEIA</sequence>
<dbReference type="AlphaFoldDB" id="A0A8H4MWG5"/>
<gene>
    <name evidence="1" type="ORF">GTA08_BOTSDO10810</name>
</gene>
<organism evidence="1 2">
    <name type="scientific">Botryosphaeria dothidea</name>
    <dbReference type="NCBI Taxonomy" id="55169"/>
    <lineage>
        <taxon>Eukaryota</taxon>
        <taxon>Fungi</taxon>
        <taxon>Dikarya</taxon>
        <taxon>Ascomycota</taxon>
        <taxon>Pezizomycotina</taxon>
        <taxon>Dothideomycetes</taxon>
        <taxon>Dothideomycetes incertae sedis</taxon>
        <taxon>Botryosphaeriales</taxon>
        <taxon>Botryosphaeriaceae</taxon>
        <taxon>Botryosphaeria</taxon>
    </lineage>
</organism>
<protein>
    <submittedName>
        <fullName evidence="1">Uncharacterized protein</fullName>
    </submittedName>
</protein>
<reference evidence="1" key="1">
    <citation type="submission" date="2020-04" db="EMBL/GenBank/DDBJ databases">
        <title>Genome Assembly and Annotation of Botryosphaeria dothidea sdau 11-99, a Latent Pathogen of Apple Fruit Ring Rot in China.</title>
        <authorList>
            <person name="Yu C."/>
            <person name="Diao Y."/>
            <person name="Lu Q."/>
            <person name="Zhao J."/>
            <person name="Cui S."/>
            <person name="Peng C."/>
            <person name="He B."/>
            <person name="Liu H."/>
        </authorList>
    </citation>
    <scope>NUCLEOTIDE SEQUENCE [LARGE SCALE GENOMIC DNA]</scope>
    <source>
        <strain evidence="1">Sdau11-99</strain>
    </source>
</reference>
<name>A0A8H4MWG5_9PEZI</name>
<dbReference type="Proteomes" id="UP000572817">
    <property type="component" value="Unassembled WGS sequence"/>
</dbReference>
<dbReference type="OrthoDB" id="3440338at2759"/>
<evidence type="ECO:0000313" key="2">
    <source>
        <dbReference type="Proteomes" id="UP000572817"/>
    </source>
</evidence>